<dbReference type="Proteomes" id="UP000001307">
    <property type="component" value="Unassembled WGS sequence"/>
</dbReference>
<accession>E4XBL0</accession>
<evidence type="ECO:0000313" key="1">
    <source>
        <dbReference type="EMBL" id="CBY08985.1"/>
    </source>
</evidence>
<keyword evidence="2" id="KW-1185">Reference proteome</keyword>
<reference evidence="1" key="1">
    <citation type="journal article" date="2010" name="Science">
        <title>Plasticity of animal genome architecture unmasked by rapid evolution of a pelagic tunicate.</title>
        <authorList>
            <person name="Denoeud F."/>
            <person name="Henriet S."/>
            <person name="Mungpakdee S."/>
            <person name="Aury J.M."/>
            <person name="Da Silva C."/>
            <person name="Brinkmann H."/>
            <person name="Mikhaleva J."/>
            <person name="Olsen L.C."/>
            <person name="Jubin C."/>
            <person name="Canestro C."/>
            <person name="Bouquet J.M."/>
            <person name="Danks G."/>
            <person name="Poulain J."/>
            <person name="Campsteijn C."/>
            <person name="Adamski M."/>
            <person name="Cross I."/>
            <person name="Yadetie F."/>
            <person name="Muffato M."/>
            <person name="Louis A."/>
            <person name="Butcher S."/>
            <person name="Tsagkogeorga G."/>
            <person name="Konrad A."/>
            <person name="Singh S."/>
            <person name="Jensen M.F."/>
            <person name="Cong E.H."/>
            <person name="Eikeseth-Otteraa H."/>
            <person name="Noel B."/>
            <person name="Anthouard V."/>
            <person name="Porcel B.M."/>
            <person name="Kachouri-Lafond R."/>
            <person name="Nishino A."/>
            <person name="Ugolini M."/>
            <person name="Chourrout P."/>
            <person name="Nishida H."/>
            <person name="Aasland R."/>
            <person name="Huzurbazar S."/>
            <person name="Westhof E."/>
            <person name="Delsuc F."/>
            <person name="Lehrach H."/>
            <person name="Reinhardt R."/>
            <person name="Weissenbach J."/>
            <person name="Roy S.W."/>
            <person name="Artiguenave F."/>
            <person name="Postlethwait J.H."/>
            <person name="Manak J.R."/>
            <person name="Thompson E.M."/>
            <person name="Jaillon O."/>
            <person name="Du Pasquier L."/>
            <person name="Boudinot P."/>
            <person name="Liberles D.A."/>
            <person name="Volff J.N."/>
            <person name="Philippe H."/>
            <person name="Lenhard B."/>
            <person name="Roest Crollius H."/>
            <person name="Wincker P."/>
            <person name="Chourrout D."/>
        </authorList>
    </citation>
    <scope>NUCLEOTIDE SEQUENCE [LARGE SCALE GENOMIC DNA]</scope>
</reference>
<proteinExistence type="predicted"/>
<dbReference type="OrthoDB" id="10428452at2759"/>
<dbReference type="SUPFAM" id="SSF49854">
    <property type="entry name" value="Spermadhesin, CUB domain"/>
    <property type="match status" value="1"/>
</dbReference>
<dbReference type="Gene3D" id="2.60.120.290">
    <property type="entry name" value="Spermadhesin, CUB domain"/>
    <property type="match status" value="1"/>
</dbReference>
<name>E4XBL0_OIKDI</name>
<protein>
    <recommendedName>
        <fullName evidence="3">CUB domain-containing protein</fullName>
    </recommendedName>
</protein>
<organism evidence="1">
    <name type="scientific">Oikopleura dioica</name>
    <name type="common">Tunicate</name>
    <dbReference type="NCBI Taxonomy" id="34765"/>
    <lineage>
        <taxon>Eukaryota</taxon>
        <taxon>Metazoa</taxon>
        <taxon>Chordata</taxon>
        <taxon>Tunicata</taxon>
        <taxon>Appendicularia</taxon>
        <taxon>Copelata</taxon>
        <taxon>Oikopleuridae</taxon>
        <taxon>Oikopleura</taxon>
    </lineage>
</organism>
<dbReference type="InParanoid" id="E4XBL0"/>
<evidence type="ECO:0000313" key="2">
    <source>
        <dbReference type="Proteomes" id="UP000001307"/>
    </source>
</evidence>
<evidence type="ECO:0008006" key="3">
    <source>
        <dbReference type="Google" id="ProtNLM"/>
    </source>
</evidence>
<gene>
    <name evidence="1" type="ORF">GSOID_T00006513001</name>
</gene>
<dbReference type="InterPro" id="IPR035914">
    <property type="entry name" value="Sperma_CUB_dom_sf"/>
</dbReference>
<sequence length="255" mass="29235">MLVILFFIENVLTDNCHVINGNHGEISSQHPYSGGEDWCIWVRSRCQTGLLLTAKKLKLTNCTSDMLTIFTKDESISLCKQHAILPLSQRHYSGGEFILEFKSGVTSSGYGFDVSWQCDEEKISQISAPISLERNLNFPKTFKTVVLNSFDQIIEENNNKIESVKRLSAIRSSFSRMSGDIERATSRKERDRKCVVTRRTILEDTLADIRSISTVNGLQEFLEKIWLFIKFINSKYLKLFNLIRHKKPMASNNEI</sequence>
<dbReference type="AlphaFoldDB" id="E4XBL0"/>
<dbReference type="EMBL" id="FN653034">
    <property type="protein sequence ID" value="CBY08985.1"/>
    <property type="molecule type" value="Genomic_DNA"/>
</dbReference>